<dbReference type="EMBL" id="JAPFFI010000003">
    <property type="protein sequence ID" value="KAJ6398760.1"/>
    <property type="molecule type" value="Genomic_DNA"/>
</dbReference>
<evidence type="ECO:0008006" key="3">
    <source>
        <dbReference type="Google" id="ProtNLM"/>
    </source>
</evidence>
<proteinExistence type="predicted"/>
<keyword evidence="2" id="KW-1185">Reference proteome</keyword>
<organism evidence="1 2">
    <name type="scientific">Salix suchowensis</name>
    <dbReference type="NCBI Taxonomy" id="1278906"/>
    <lineage>
        <taxon>Eukaryota</taxon>
        <taxon>Viridiplantae</taxon>
        <taxon>Streptophyta</taxon>
        <taxon>Embryophyta</taxon>
        <taxon>Tracheophyta</taxon>
        <taxon>Spermatophyta</taxon>
        <taxon>Magnoliopsida</taxon>
        <taxon>eudicotyledons</taxon>
        <taxon>Gunneridae</taxon>
        <taxon>Pentapetalae</taxon>
        <taxon>rosids</taxon>
        <taxon>fabids</taxon>
        <taxon>Malpighiales</taxon>
        <taxon>Salicaceae</taxon>
        <taxon>Saliceae</taxon>
        <taxon>Salix</taxon>
    </lineage>
</organism>
<gene>
    <name evidence="1" type="ORF">OIU77_019518</name>
</gene>
<accession>A0ABQ9CJE7</accession>
<name>A0ABQ9CJE7_9ROSI</name>
<reference evidence="1" key="2">
    <citation type="journal article" date="2023" name="Int. J. Mol. Sci.">
        <title>De Novo Assembly and Annotation of 11 Diverse Shrub Willow (Salix) Genomes Reveals Novel Gene Organization in Sex-Linked Regions.</title>
        <authorList>
            <person name="Hyden B."/>
            <person name="Feng K."/>
            <person name="Yates T.B."/>
            <person name="Jawdy S."/>
            <person name="Cereghino C."/>
            <person name="Smart L.B."/>
            <person name="Muchero W."/>
        </authorList>
    </citation>
    <scope>NUCLEOTIDE SEQUENCE</scope>
    <source>
        <tissue evidence="1">Shoot tip</tissue>
    </source>
</reference>
<evidence type="ECO:0000313" key="2">
    <source>
        <dbReference type="Proteomes" id="UP001141253"/>
    </source>
</evidence>
<evidence type="ECO:0000313" key="1">
    <source>
        <dbReference type="EMBL" id="KAJ6398760.1"/>
    </source>
</evidence>
<dbReference type="Proteomes" id="UP001141253">
    <property type="component" value="Chromosome 5"/>
</dbReference>
<reference evidence="1" key="1">
    <citation type="submission" date="2022-10" db="EMBL/GenBank/DDBJ databases">
        <authorList>
            <person name="Hyden B.L."/>
            <person name="Feng K."/>
            <person name="Yates T."/>
            <person name="Jawdy S."/>
            <person name="Smart L.B."/>
            <person name="Muchero W."/>
        </authorList>
    </citation>
    <scope>NUCLEOTIDE SEQUENCE</scope>
    <source>
        <tissue evidence="1">Shoot tip</tissue>
    </source>
</reference>
<comment type="caution">
    <text evidence="1">The sequence shown here is derived from an EMBL/GenBank/DDBJ whole genome shotgun (WGS) entry which is preliminary data.</text>
</comment>
<protein>
    <recommendedName>
        <fullName evidence="3">Secreted protein</fullName>
    </recommendedName>
</protein>
<sequence>MNFVALPPSCRILCHCPPATEFTAAAPWAAASAGTAFAAAFYSNFARLKNSWKTNFRANFARLAFMCVGWLRRNSHVEEVLGTLPQPRGLTRGSAGCGFGHPRKWAAEIYSDCHACQIHYRCLADCLPNSLPRGMLNRVAD</sequence>